<name>A0A1G7ATR5_9GAMM</name>
<evidence type="ECO:0000313" key="4">
    <source>
        <dbReference type="Proteomes" id="UP001156645"/>
    </source>
</evidence>
<reference evidence="1" key="4">
    <citation type="submission" date="2023-01" db="EMBL/GenBank/DDBJ databases">
        <title>Draft genome sequence of Psychrobacter pacificensis strain NBRC 103191.</title>
        <authorList>
            <person name="Sun Q."/>
            <person name="Mori K."/>
        </authorList>
    </citation>
    <scope>NUCLEOTIDE SEQUENCE</scope>
    <source>
        <strain evidence="1">NBRC 103191</strain>
    </source>
</reference>
<evidence type="ECO:0000313" key="1">
    <source>
        <dbReference type="EMBL" id="GLR28995.1"/>
    </source>
</evidence>
<dbReference type="EMBL" id="FNAL01000037">
    <property type="protein sequence ID" value="SDE18193.1"/>
    <property type="molecule type" value="Genomic_DNA"/>
</dbReference>
<evidence type="ECO:0000313" key="2">
    <source>
        <dbReference type="EMBL" id="SDE18193.1"/>
    </source>
</evidence>
<protein>
    <submittedName>
        <fullName evidence="2">Uncharacterized protein</fullName>
    </submittedName>
</protein>
<dbReference type="AlphaFoldDB" id="A0A1G7ATR5"/>
<keyword evidence="4" id="KW-1185">Reference proteome</keyword>
<reference evidence="2 3" key="2">
    <citation type="submission" date="2016-10" db="EMBL/GenBank/DDBJ databases">
        <authorList>
            <person name="de Groot N.N."/>
        </authorList>
    </citation>
    <scope>NUCLEOTIDE SEQUENCE [LARGE SCALE GENOMIC DNA]</scope>
    <source>
        <strain evidence="2 3">DSM 23406</strain>
    </source>
</reference>
<reference evidence="4" key="3">
    <citation type="journal article" date="2019" name="Int. J. Syst. Evol. Microbiol.">
        <title>The Global Catalogue of Microorganisms (GCM) 10K type strain sequencing project: providing services to taxonomists for standard genome sequencing and annotation.</title>
        <authorList>
            <consortium name="The Broad Institute Genomics Platform"/>
            <consortium name="The Broad Institute Genome Sequencing Center for Infectious Disease"/>
            <person name="Wu L."/>
            <person name="Ma J."/>
        </authorList>
    </citation>
    <scope>NUCLEOTIDE SEQUENCE [LARGE SCALE GENOMIC DNA]</scope>
    <source>
        <strain evidence="4">NBRC 103191</strain>
    </source>
</reference>
<proteinExistence type="predicted"/>
<dbReference type="RefSeq" id="WP_093071386.1">
    <property type="nucleotide sequence ID" value="NZ_BSOK01000020.1"/>
</dbReference>
<sequence>MRQEYLRAAAEAYANLSDIESDCYHYLNHGFDSTIQARLTDTYSTKLLNKAVPQKYINKIVCTALAECQYPINETIGYAWSGNERAAFASISKATWSRNQMSDHIEFILNDMSRNAVAARAKIQLQVVGYSEVT</sequence>
<accession>A0A1G7ATR5</accession>
<organism evidence="2 3">
    <name type="scientific">Psychrobacter pacificensis</name>
    <dbReference type="NCBI Taxonomy" id="112002"/>
    <lineage>
        <taxon>Bacteria</taxon>
        <taxon>Pseudomonadati</taxon>
        <taxon>Pseudomonadota</taxon>
        <taxon>Gammaproteobacteria</taxon>
        <taxon>Moraxellales</taxon>
        <taxon>Moraxellaceae</taxon>
        <taxon>Psychrobacter</taxon>
    </lineage>
</organism>
<dbReference type="Proteomes" id="UP001156645">
    <property type="component" value="Unassembled WGS sequence"/>
</dbReference>
<dbReference type="Proteomes" id="UP000198501">
    <property type="component" value="Unassembled WGS sequence"/>
</dbReference>
<reference evidence="1" key="1">
    <citation type="journal article" date="2014" name="Int. J. Syst. Evol. Microbiol.">
        <title>Complete genome of a new Firmicutes species belonging to the dominant human colonic microbiota ('Ruminococcus bicirculans') reveals two chromosomes and a selective capacity to utilize plant glucans.</title>
        <authorList>
            <consortium name="NISC Comparative Sequencing Program"/>
            <person name="Wegmann U."/>
            <person name="Louis P."/>
            <person name="Goesmann A."/>
            <person name="Henrissat B."/>
            <person name="Duncan S.H."/>
            <person name="Flint H.J."/>
        </authorList>
    </citation>
    <scope>NUCLEOTIDE SEQUENCE</scope>
    <source>
        <strain evidence="1">NBRC 103191</strain>
    </source>
</reference>
<gene>
    <name evidence="1" type="ORF">GCM10007915_12330</name>
    <name evidence="2" type="ORF">SAMN05660405_02598</name>
</gene>
<dbReference type="EMBL" id="BSOK01000020">
    <property type="protein sequence ID" value="GLR28995.1"/>
    <property type="molecule type" value="Genomic_DNA"/>
</dbReference>
<evidence type="ECO:0000313" key="3">
    <source>
        <dbReference type="Proteomes" id="UP000198501"/>
    </source>
</evidence>